<proteinExistence type="predicted"/>
<dbReference type="Pfam" id="PF14726">
    <property type="entry name" value="RTTN_N"/>
    <property type="match status" value="1"/>
</dbReference>
<reference evidence="3" key="1">
    <citation type="submission" date="2025-08" db="UniProtKB">
        <authorList>
            <consortium name="RefSeq"/>
        </authorList>
    </citation>
    <scope>IDENTIFICATION</scope>
    <source>
        <tissue evidence="3">Gonads</tissue>
    </source>
</reference>
<dbReference type="GO" id="GO:0005813">
    <property type="term" value="C:centrosome"/>
    <property type="evidence" value="ECO:0007669"/>
    <property type="project" value="InterPro"/>
</dbReference>
<dbReference type="PANTHER" id="PTHR31691:SF1">
    <property type="entry name" value="ROTATIN"/>
    <property type="match status" value="1"/>
</dbReference>
<dbReference type="OrthoDB" id="428850at2759"/>
<dbReference type="GO" id="GO:0007099">
    <property type="term" value="P:centriole replication"/>
    <property type="evidence" value="ECO:0007669"/>
    <property type="project" value="TreeGrafter"/>
</dbReference>
<dbReference type="InParanoid" id="A0A6J2XFA0"/>
<dbReference type="InterPro" id="IPR030791">
    <property type="entry name" value="Rotatin"/>
</dbReference>
<gene>
    <name evidence="3" type="primary">LOC115877846</name>
</gene>
<dbReference type="Proteomes" id="UP000504635">
    <property type="component" value="Unplaced"/>
</dbReference>
<dbReference type="RefSeq" id="XP_030750028.1">
    <property type="nucleotide sequence ID" value="XM_030894168.1"/>
</dbReference>
<dbReference type="FunCoup" id="A0A6J2XFA0">
    <property type="interactions" value="4"/>
</dbReference>
<feature type="domain" description="Rotatin N-terminal" evidence="1">
    <location>
        <begin position="20"/>
        <end position="116"/>
    </location>
</feature>
<sequence length="2185" mass="248156">MHEKCVTANQIKKLGHKIQEIRDRALISIISKLENGYTFDNDLARSRELLTNLLNWFLFEPCSNEEHVLNLIESIFQSDAGQLLITHCGKRSIQEDLKKIQTYINPQYIPKLKEIQDLLKNNEKQSKPIVPPLNTDIPLSYRSEPESFTSIVGTTATTIEGLIQKGSSVAQQIGFPPEFSTYRIENGSNNTPVSEHTKIYMDLTWHSLIETDNNVLQSVGNSLKNIHEITKIYQSCEFFINVLLHDFPAEIFIQRPEIILIFYELLQLCRSTRITNITLLCLYNVTTSLQRRIYYYNDVSIKNLKTEIFPNLTLSTNGNSSNRSSVKSDKSTDSSEIFEGPEYTAALQNKQYSIPYFCFQTLNTTLKCLILKKENYKEPRLNLNQTGVNTALALLNKLVDLLCQAVYCDKLWTDQPNPEALAIIKELNNTLSIYGDVLEFFRVESISLEANFSYKVIYLYLLCICAKWLKTFVPLSKSKITLPKNFKTSITNSLLDVSLGRLFPKVHKCLLEFVESFSTTENQGDLEKYKKVTVICNGLAATVKFLNNADNLPLSECISLAEEALPSIQFHKSEKYLKRFIDFCSEKLYAYSNNYELVKLAQDVIAKLLAHCDFIVQKLVYKLCCQKIIDNIGTKINLISTVEVGAQAYFLFSSKILTEMAVFGLNNDNISEYAKDILLYILKCKIIVSENVWYKCLEALIPSLPLILCYAETQSTFGQVILNLVDPDTAKNMSFPNIVMLRSNVQLLYAKDAYLRNEAFSRLCWLIACQENSRELLPKFNTIYDKGFANVCQIKKILDINKIRKSEHFYQPSSLSQVLDLLKSPNVEPVIRRSALNQVSVMVEDHLLHDIFLEFNGTDLIIEIMENCLKEKDFKDYPDSIIPVISILKSIALFNSNVRYILSTNINVLFYTLRGVFLFFTDDRVRQDASTLLFILIFNDYIIGTPSRGNFSIPVIFEEKLFVPFNCNVHMRTSQNTEESLYSVITDDKWSFTTIQVQWNAEINGGFKNLIELSESDLLNQLSVTEDILKLNISDLVQIKSSLIQPCIKKYLDSIQSATSHNDIIDSISSVILYINFYNNVSKFNNNSNHDQILSHPWEKTFIRFLEVLPSSDEDIELLKSVIKFLALLLPFYKDQSSCWISDIVKNPNNCLLNLITYENVTNEEIKILSQDLLHLITLCVVREQHYLDHYNSSSCKTRKNCSNWNGLIKIISENLLLNNAQHFYNLAYLNALLSCLVHLTASLGWTSSTPGSTIKPPLPQMISSLCELLTAFHCGKGPTATISVMGLSISRNVLLILNHILSEIHSSKIKRWEKCFFGDIVDINFIRSILALWSSRDVVLRAAAVQLFSNLSASPKAAEDILNDLKYDNAYIWTLAFTVLIDHTEAPVVRENAAFLLTNLTKNIFEISDSKAPVLLIVSSSNLQRESSGEEILSLFDENDFYSHLEIILTSLFTLNYDCEKYPQQIKSSSSEKSSSSSNTADCQINITTPGFVNAVYIFLYNAVELAPKEISSSLHEKGLIKLIFRTICNPLMTVETTRKLALYCNILEMNQSVCSLLRKICSLNPSCIGTILYTRDCLFVMFGLLNTNIYQTNLPELLYLRNKLWSEIFNLCVELLETLNEENTHISSKSIEGLNLILETLSSVGIEQFLDSLCESLSSLGSIELQHSALKCLASMLRLESYNSHGNLHKITRDYSLEVLLDTVNTPRSVYMSSIRENLENLEPKEKPASLTKTGLKNVIKYKNNLLEEAYFEKIIQNTNTNVEDVEVSFVDNTSNTSIAGSELCKILLYLYDIASVKVERGQHTMAKKSIIISALTSLLYISNEAKAFALKKGLMEVAVKELRDHHIKLSLESVESLRKIQDKKRICPILDNVHDWFGLLTNFMLNDQKVKLTAVDCNLADIIHKLWIWFMIQNTYIVDALQLIFVYTSDCMEACHSLPLTSAVAGSGPRKTPSNVSLLHAVIAVVVKEMGQISRSHNLCSLELAFEILQNCSDLLECRVLIAKSNIFQAAIKLHPSVTRRQYPWDSVEQFWLNFLHIYTKYPEGQAAVAKANDVLELIISLTSGTKIANRETALLVLRNLAFYQPNRPRLLSSGDFINVLQVKLTHGTVEEKKTVILIMWSMAANNQKAKLIFNASKLDVKLENILKHMELLEDSDSSLEVESLSMIHTVLGIIRGSDKNR</sequence>
<dbReference type="InterPro" id="IPR011989">
    <property type="entry name" value="ARM-like"/>
</dbReference>
<dbReference type="GO" id="GO:0036064">
    <property type="term" value="C:ciliary basal body"/>
    <property type="evidence" value="ECO:0007669"/>
    <property type="project" value="InterPro"/>
</dbReference>
<evidence type="ECO:0000259" key="1">
    <source>
        <dbReference type="Pfam" id="PF14726"/>
    </source>
</evidence>
<name>A0A6J2XFA0_SITOR</name>
<dbReference type="CTD" id="36341"/>
<evidence type="ECO:0000313" key="2">
    <source>
        <dbReference type="Proteomes" id="UP000504635"/>
    </source>
</evidence>
<dbReference type="PANTHER" id="PTHR31691">
    <property type="entry name" value="ROTATIN"/>
    <property type="match status" value="1"/>
</dbReference>
<dbReference type="SUPFAM" id="SSF48371">
    <property type="entry name" value="ARM repeat"/>
    <property type="match status" value="1"/>
</dbReference>
<keyword evidence="2" id="KW-1185">Reference proteome</keyword>
<accession>A0A6J2XFA0</accession>
<dbReference type="InterPro" id="IPR016024">
    <property type="entry name" value="ARM-type_fold"/>
</dbReference>
<dbReference type="KEGG" id="soy:115877846"/>
<dbReference type="GO" id="GO:0032053">
    <property type="term" value="P:ciliary basal body organization"/>
    <property type="evidence" value="ECO:0007669"/>
    <property type="project" value="TreeGrafter"/>
</dbReference>
<dbReference type="InterPro" id="IPR029249">
    <property type="entry name" value="Rotatin_N"/>
</dbReference>
<organism evidence="2 3">
    <name type="scientific">Sitophilus oryzae</name>
    <name type="common">Rice weevil</name>
    <name type="synonym">Curculio oryzae</name>
    <dbReference type="NCBI Taxonomy" id="7048"/>
    <lineage>
        <taxon>Eukaryota</taxon>
        <taxon>Metazoa</taxon>
        <taxon>Ecdysozoa</taxon>
        <taxon>Arthropoda</taxon>
        <taxon>Hexapoda</taxon>
        <taxon>Insecta</taxon>
        <taxon>Pterygota</taxon>
        <taxon>Neoptera</taxon>
        <taxon>Endopterygota</taxon>
        <taxon>Coleoptera</taxon>
        <taxon>Polyphaga</taxon>
        <taxon>Cucujiformia</taxon>
        <taxon>Curculionidae</taxon>
        <taxon>Dryophthorinae</taxon>
        <taxon>Sitophilus</taxon>
    </lineage>
</organism>
<dbReference type="GO" id="GO:0010457">
    <property type="term" value="P:centriole-centriole cohesion"/>
    <property type="evidence" value="ECO:0007669"/>
    <property type="project" value="TreeGrafter"/>
</dbReference>
<dbReference type="Gene3D" id="1.25.10.10">
    <property type="entry name" value="Leucine-rich Repeat Variant"/>
    <property type="match status" value="2"/>
</dbReference>
<dbReference type="GeneID" id="115877846"/>
<evidence type="ECO:0000313" key="3">
    <source>
        <dbReference type="RefSeq" id="XP_030750028.1"/>
    </source>
</evidence>
<protein>
    <submittedName>
        <fullName evidence="3">Rotatin</fullName>
    </submittedName>
</protein>
<dbReference type="GO" id="GO:0005814">
    <property type="term" value="C:centriole"/>
    <property type="evidence" value="ECO:0007669"/>
    <property type="project" value="TreeGrafter"/>
</dbReference>